<dbReference type="PANTHER" id="PTHR36836:SF1">
    <property type="entry name" value="COLANIC ACID BIOSYNTHESIS PROTEIN WCAK"/>
    <property type="match status" value="1"/>
</dbReference>
<dbReference type="Proteomes" id="UP001166251">
    <property type="component" value="Unassembled WGS sequence"/>
</dbReference>
<reference evidence="3" key="1">
    <citation type="submission" date="2021-07" db="EMBL/GenBank/DDBJ databases">
        <title>Neiella marina sp. nov., isolated from the intestinal content of sea cucumber Apostichopus japonicus.</title>
        <authorList>
            <person name="Bai X."/>
        </authorList>
    </citation>
    <scope>NUCLEOTIDE SEQUENCE</scope>
    <source>
        <strain evidence="3">126</strain>
    </source>
</reference>
<dbReference type="PANTHER" id="PTHR36836">
    <property type="entry name" value="COLANIC ACID BIOSYNTHESIS PROTEIN WCAK"/>
    <property type="match status" value="1"/>
</dbReference>
<dbReference type="Pfam" id="PF04230">
    <property type="entry name" value="PS_pyruv_trans"/>
    <property type="match status" value="1"/>
</dbReference>
<keyword evidence="1" id="KW-0472">Membrane</keyword>
<feature type="transmembrane region" description="Helical" evidence="1">
    <location>
        <begin position="7"/>
        <end position="23"/>
    </location>
</feature>
<gene>
    <name evidence="3" type="ORF">K0504_05940</name>
</gene>
<proteinExistence type="predicted"/>
<dbReference type="RefSeq" id="WP_220103261.1">
    <property type="nucleotide sequence ID" value="NZ_JAHZSS010000005.1"/>
</dbReference>
<name>A0ABS7EE16_9GAMM</name>
<protein>
    <submittedName>
        <fullName evidence="3">Polysaccharide pyruvyl transferase family protein</fullName>
    </submittedName>
</protein>
<evidence type="ECO:0000256" key="1">
    <source>
        <dbReference type="SAM" id="Phobius"/>
    </source>
</evidence>
<dbReference type="GO" id="GO:0016740">
    <property type="term" value="F:transferase activity"/>
    <property type="evidence" value="ECO:0007669"/>
    <property type="project" value="UniProtKB-KW"/>
</dbReference>
<evidence type="ECO:0000259" key="2">
    <source>
        <dbReference type="Pfam" id="PF04230"/>
    </source>
</evidence>
<keyword evidence="4" id="KW-1185">Reference proteome</keyword>
<comment type="caution">
    <text evidence="3">The sequence shown here is derived from an EMBL/GenBank/DDBJ whole genome shotgun (WGS) entry which is preliminary data.</text>
</comment>
<dbReference type="EMBL" id="JAHZSS010000005">
    <property type="protein sequence ID" value="MBW8190572.1"/>
    <property type="molecule type" value="Genomic_DNA"/>
</dbReference>
<keyword evidence="1" id="KW-1133">Transmembrane helix</keyword>
<keyword evidence="1" id="KW-0812">Transmembrane</keyword>
<accession>A0ABS7EE16</accession>
<evidence type="ECO:0000313" key="4">
    <source>
        <dbReference type="Proteomes" id="UP001166251"/>
    </source>
</evidence>
<dbReference type="InterPro" id="IPR007345">
    <property type="entry name" value="Polysacch_pyruvyl_Trfase"/>
</dbReference>
<sequence length="406" mass="44043">MDTRTQIRSWLGWAIFLVGYFFLKVLSFGKTKAEYQILIAPPGGGNIGDQAMVESFLENTTKPTVLVVTRKADIELPAHVQSSFRMVELKGLIYGNVVHYIVSFTRFIGLLSKAESVSVVGADIMDGAYNPVASAARANAVFFASKFGCKAKVLGFSWNGAPSDIAKNALLQASNQGAELCLRDPLSAKRAREDNLANVVEVADLVFESTGAVETDELLAVKDKVSEQNLAGYVLVNASGLISKKGLDVAEWHALGELLKKQNLLAVIIPHVSRPGGDDIPPCKELYNYFFHLGVQVYLIERLFAPKEVRGITKEAKLVVTGRMHLAIMSLWNAVPAITLATQGKVDGLKQMFDIKEYSIAPEAGFGSQVASKATEVLADQVALVDKLTLRLAEVKARAKLNFSGL</sequence>
<feature type="domain" description="Polysaccharide pyruvyl transferase" evidence="2">
    <location>
        <begin position="114"/>
        <end position="342"/>
    </location>
</feature>
<organism evidence="3 4">
    <name type="scientific">Neiella holothuriorum</name>
    <dbReference type="NCBI Taxonomy" id="2870530"/>
    <lineage>
        <taxon>Bacteria</taxon>
        <taxon>Pseudomonadati</taxon>
        <taxon>Pseudomonadota</taxon>
        <taxon>Gammaproteobacteria</taxon>
        <taxon>Alteromonadales</taxon>
        <taxon>Echinimonadaceae</taxon>
        <taxon>Neiella</taxon>
    </lineage>
</organism>
<keyword evidence="3" id="KW-0808">Transferase</keyword>
<evidence type="ECO:0000313" key="3">
    <source>
        <dbReference type="EMBL" id="MBW8190572.1"/>
    </source>
</evidence>